<reference evidence="2" key="1">
    <citation type="journal article" date="2020" name="Stud. Mycol.">
        <title>101 Dothideomycetes genomes: a test case for predicting lifestyles and emergence of pathogens.</title>
        <authorList>
            <person name="Haridas S."/>
            <person name="Albert R."/>
            <person name="Binder M."/>
            <person name="Bloem J."/>
            <person name="Labutti K."/>
            <person name="Salamov A."/>
            <person name="Andreopoulos B."/>
            <person name="Baker S."/>
            <person name="Barry K."/>
            <person name="Bills G."/>
            <person name="Bluhm B."/>
            <person name="Cannon C."/>
            <person name="Castanera R."/>
            <person name="Culley D."/>
            <person name="Daum C."/>
            <person name="Ezra D."/>
            <person name="Gonzalez J."/>
            <person name="Henrissat B."/>
            <person name="Kuo A."/>
            <person name="Liang C."/>
            <person name="Lipzen A."/>
            <person name="Lutzoni F."/>
            <person name="Magnuson J."/>
            <person name="Mondo S."/>
            <person name="Nolan M."/>
            <person name="Ohm R."/>
            <person name="Pangilinan J."/>
            <person name="Park H.-J."/>
            <person name="Ramirez L."/>
            <person name="Alfaro M."/>
            <person name="Sun H."/>
            <person name="Tritt A."/>
            <person name="Yoshinaga Y."/>
            <person name="Zwiers L.-H."/>
            <person name="Turgeon B."/>
            <person name="Goodwin S."/>
            <person name="Spatafora J."/>
            <person name="Crous P."/>
            <person name="Grigoriev I."/>
        </authorList>
    </citation>
    <scope>NUCLEOTIDE SEQUENCE</scope>
    <source>
        <strain evidence="2">ATCC 74209</strain>
    </source>
</reference>
<sequence>MHASLVVRIPACFTLLGMTVNLYSLPIVRAAKFISRCFSSAIAASILPCCFIQLPLKAAGDSPKTFCPRDSQCSPTVQTRETVRMTIQLSLQTGVGEVWLSSVHC</sequence>
<keyword evidence="1" id="KW-1133">Transmembrane helix</keyword>
<evidence type="ECO:0000313" key="3">
    <source>
        <dbReference type="Proteomes" id="UP000799536"/>
    </source>
</evidence>
<keyword evidence="3" id="KW-1185">Reference proteome</keyword>
<accession>A0A9P4JH97</accession>
<dbReference type="AlphaFoldDB" id="A0A9P4JH97"/>
<comment type="caution">
    <text evidence="2">The sequence shown here is derived from an EMBL/GenBank/DDBJ whole genome shotgun (WGS) entry which is preliminary data.</text>
</comment>
<protein>
    <submittedName>
        <fullName evidence="2">Uncharacterized protein</fullName>
    </submittedName>
</protein>
<feature type="transmembrane region" description="Helical" evidence="1">
    <location>
        <begin position="6"/>
        <end position="25"/>
    </location>
</feature>
<proteinExistence type="predicted"/>
<evidence type="ECO:0000313" key="2">
    <source>
        <dbReference type="EMBL" id="KAF2199397.1"/>
    </source>
</evidence>
<feature type="transmembrane region" description="Helical" evidence="1">
    <location>
        <begin position="37"/>
        <end position="56"/>
    </location>
</feature>
<evidence type="ECO:0000256" key="1">
    <source>
        <dbReference type="SAM" id="Phobius"/>
    </source>
</evidence>
<keyword evidence="1" id="KW-0812">Transmembrane</keyword>
<dbReference type="Proteomes" id="UP000799536">
    <property type="component" value="Unassembled WGS sequence"/>
</dbReference>
<dbReference type="EMBL" id="ML994078">
    <property type="protein sequence ID" value="KAF2199397.1"/>
    <property type="molecule type" value="Genomic_DNA"/>
</dbReference>
<name>A0A9P4JH97_9PLEO</name>
<organism evidence="2 3">
    <name type="scientific">Delitschia confertaspora ATCC 74209</name>
    <dbReference type="NCBI Taxonomy" id="1513339"/>
    <lineage>
        <taxon>Eukaryota</taxon>
        <taxon>Fungi</taxon>
        <taxon>Dikarya</taxon>
        <taxon>Ascomycota</taxon>
        <taxon>Pezizomycotina</taxon>
        <taxon>Dothideomycetes</taxon>
        <taxon>Pleosporomycetidae</taxon>
        <taxon>Pleosporales</taxon>
        <taxon>Delitschiaceae</taxon>
        <taxon>Delitschia</taxon>
    </lineage>
</organism>
<keyword evidence="1" id="KW-0472">Membrane</keyword>
<gene>
    <name evidence="2" type="ORF">GQ43DRAFT_117811</name>
</gene>